<sequence length="419" mass="45042">MTSKSNQDIHRLNYAGAEHLQMPGHRHIISCDARAMAAFIEPRTRGCVQSDLLVPLRRSSLASWATIPTIGATAPTSNHGPPSFMLEPLPQRPYSYHHHNHNQQHLPSRCHRTDVCRLEVPTPSAESGLDIAAANSIDCSLVSDPKEITTISPTVAPTVVSSVTRLAGISSDTIVCLTENLADSINNPTAPHQLQQIHNHGVACTYTLTPLDSTGPLPLQYTLRTVGALPMHTINYASNSIDEAMLLFRTLGVLTMLFGLIAMLYLLISGNAPSAKAFASLGGLWLSVAVLIVTFIALAILHWRNVSLSADALVAQSRLTSANSSGSEIDSPDGSPPSRRHAPSLIAGHLDFGLLRLQLQRQIHRNEQILIKLPGCDEMIIGKRCSGSSSSLALDEVVVSSPTPCVADLPQLVLGLRTH</sequence>
<keyword evidence="1" id="KW-1133">Transmembrane helix</keyword>
<dbReference type="EMBL" id="JAFCIX010000392">
    <property type="protein sequence ID" value="KAH6591984.1"/>
    <property type="molecule type" value="Genomic_DNA"/>
</dbReference>
<gene>
    <name evidence="2" type="ORF">BASA50_008383</name>
</gene>
<name>A0ABQ8F4E0_9FUNG</name>
<comment type="caution">
    <text evidence="2">The sequence shown here is derived from an EMBL/GenBank/DDBJ whole genome shotgun (WGS) entry which is preliminary data.</text>
</comment>
<feature type="transmembrane region" description="Helical" evidence="1">
    <location>
        <begin position="280"/>
        <end position="301"/>
    </location>
</feature>
<accession>A0ABQ8F4E0</accession>
<evidence type="ECO:0000256" key="1">
    <source>
        <dbReference type="SAM" id="Phobius"/>
    </source>
</evidence>
<organism evidence="2 3">
    <name type="scientific">Batrachochytrium salamandrivorans</name>
    <dbReference type="NCBI Taxonomy" id="1357716"/>
    <lineage>
        <taxon>Eukaryota</taxon>
        <taxon>Fungi</taxon>
        <taxon>Fungi incertae sedis</taxon>
        <taxon>Chytridiomycota</taxon>
        <taxon>Chytridiomycota incertae sedis</taxon>
        <taxon>Chytridiomycetes</taxon>
        <taxon>Rhizophydiales</taxon>
        <taxon>Rhizophydiales incertae sedis</taxon>
        <taxon>Batrachochytrium</taxon>
    </lineage>
</organism>
<feature type="transmembrane region" description="Helical" evidence="1">
    <location>
        <begin position="246"/>
        <end position="268"/>
    </location>
</feature>
<keyword evidence="1" id="KW-0472">Membrane</keyword>
<keyword evidence="3" id="KW-1185">Reference proteome</keyword>
<evidence type="ECO:0008006" key="4">
    <source>
        <dbReference type="Google" id="ProtNLM"/>
    </source>
</evidence>
<dbReference type="Proteomes" id="UP001648503">
    <property type="component" value="Unassembled WGS sequence"/>
</dbReference>
<keyword evidence="1" id="KW-0812">Transmembrane</keyword>
<evidence type="ECO:0000313" key="2">
    <source>
        <dbReference type="EMBL" id="KAH6591984.1"/>
    </source>
</evidence>
<protein>
    <recommendedName>
        <fullName evidence="4">Transmembrane protein</fullName>
    </recommendedName>
</protein>
<reference evidence="2 3" key="1">
    <citation type="submission" date="2021-02" db="EMBL/GenBank/DDBJ databases">
        <title>Variation within the Batrachochytrium salamandrivorans European outbreak.</title>
        <authorList>
            <person name="Kelly M."/>
            <person name="Pasmans F."/>
            <person name="Shea T.P."/>
            <person name="Munoz J.F."/>
            <person name="Carranza S."/>
            <person name="Cuomo C.A."/>
            <person name="Martel A."/>
        </authorList>
    </citation>
    <scope>NUCLEOTIDE SEQUENCE [LARGE SCALE GENOMIC DNA]</scope>
    <source>
        <strain evidence="2 3">AMFP18/2</strain>
    </source>
</reference>
<evidence type="ECO:0000313" key="3">
    <source>
        <dbReference type="Proteomes" id="UP001648503"/>
    </source>
</evidence>
<proteinExistence type="predicted"/>